<feature type="region of interest" description="Disordered" evidence="4">
    <location>
        <begin position="397"/>
        <end position="418"/>
    </location>
</feature>
<dbReference type="PROSITE" id="PS50600">
    <property type="entry name" value="ULP_PROTEASE"/>
    <property type="match status" value="1"/>
</dbReference>
<dbReference type="InterPro" id="IPR003653">
    <property type="entry name" value="Peptidase_C48_C"/>
</dbReference>
<keyword evidence="7" id="KW-1185">Reference proteome</keyword>
<proteinExistence type="inferred from homology"/>
<feature type="region of interest" description="Disordered" evidence="4">
    <location>
        <begin position="1"/>
        <end position="115"/>
    </location>
</feature>
<dbReference type="Pfam" id="PF18758">
    <property type="entry name" value="KDZ"/>
    <property type="match status" value="1"/>
</dbReference>
<name>A0AAD4G873_BOLED</name>
<feature type="compositionally biased region" description="Polar residues" evidence="4">
    <location>
        <begin position="284"/>
        <end position="294"/>
    </location>
</feature>
<dbReference type="Gene3D" id="3.40.395.10">
    <property type="entry name" value="Adenoviral Proteinase, Chain A"/>
    <property type="match status" value="1"/>
</dbReference>
<reference evidence="6" key="2">
    <citation type="journal article" date="2020" name="Nat. Commun.">
        <title>Large-scale genome sequencing of mycorrhizal fungi provides insights into the early evolution of symbiotic traits.</title>
        <authorList>
            <person name="Miyauchi S."/>
            <person name="Kiss E."/>
            <person name="Kuo A."/>
            <person name="Drula E."/>
            <person name="Kohler A."/>
            <person name="Sanchez-Garcia M."/>
            <person name="Morin E."/>
            <person name="Andreopoulos B."/>
            <person name="Barry K.W."/>
            <person name="Bonito G."/>
            <person name="Buee M."/>
            <person name="Carver A."/>
            <person name="Chen C."/>
            <person name="Cichocki N."/>
            <person name="Clum A."/>
            <person name="Culley D."/>
            <person name="Crous P.W."/>
            <person name="Fauchery L."/>
            <person name="Girlanda M."/>
            <person name="Hayes R.D."/>
            <person name="Keri Z."/>
            <person name="LaButti K."/>
            <person name="Lipzen A."/>
            <person name="Lombard V."/>
            <person name="Magnuson J."/>
            <person name="Maillard F."/>
            <person name="Murat C."/>
            <person name="Nolan M."/>
            <person name="Ohm R.A."/>
            <person name="Pangilinan J."/>
            <person name="Pereira M.F."/>
            <person name="Perotto S."/>
            <person name="Peter M."/>
            <person name="Pfister S."/>
            <person name="Riley R."/>
            <person name="Sitrit Y."/>
            <person name="Stielow J.B."/>
            <person name="Szollosi G."/>
            <person name="Zifcakova L."/>
            <person name="Stursova M."/>
            <person name="Spatafora J.W."/>
            <person name="Tedersoo L."/>
            <person name="Vaario L.M."/>
            <person name="Yamada A."/>
            <person name="Yan M."/>
            <person name="Wang P."/>
            <person name="Xu J."/>
            <person name="Bruns T."/>
            <person name="Baldrian P."/>
            <person name="Vilgalys R."/>
            <person name="Dunand C."/>
            <person name="Henrissat B."/>
            <person name="Grigoriev I.V."/>
            <person name="Hibbett D."/>
            <person name="Nagy L.G."/>
            <person name="Martin F.M."/>
        </authorList>
    </citation>
    <scope>NUCLEOTIDE SEQUENCE</scope>
    <source>
        <strain evidence="6">BED1</strain>
    </source>
</reference>
<feature type="compositionally biased region" description="Low complexity" evidence="4">
    <location>
        <begin position="57"/>
        <end position="75"/>
    </location>
</feature>
<evidence type="ECO:0000256" key="3">
    <source>
        <dbReference type="ARBA" id="ARBA00022801"/>
    </source>
</evidence>
<dbReference type="Pfam" id="PF02902">
    <property type="entry name" value="Peptidase_C48"/>
    <property type="match status" value="1"/>
</dbReference>
<evidence type="ECO:0000256" key="4">
    <source>
        <dbReference type="SAM" id="MobiDB-lite"/>
    </source>
</evidence>
<evidence type="ECO:0000313" key="6">
    <source>
        <dbReference type="EMBL" id="KAF8429924.1"/>
    </source>
</evidence>
<evidence type="ECO:0000313" key="7">
    <source>
        <dbReference type="Proteomes" id="UP001194468"/>
    </source>
</evidence>
<evidence type="ECO:0000256" key="1">
    <source>
        <dbReference type="ARBA" id="ARBA00005234"/>
    </source>
</evidence>
<organism evidence="6 7">
    <name type="scientific">Boletus edulis BED1</name>
    <dbReference type="NCBI Taxonomy" id="1328754"/>
    <lineage>
        <taxon>Eukaryota</taxon>
        <taxon>Fungi</taxon>
        <taxon>Dikarya</taxon>
        <taxon>Basidiomycota</taxon>
        <taxon>Agaricomycotina</taxon>
        <taxon>Agaricomycetes</taxon>
        <taxon>Agaricomycetidae</taxon>
        <taxon>Boletales</taxon>
        <taxon>Boletineae</taxon>
        <taxon>Boletaceae</taxon>
        <taxon>Boletoideae</taxon>
        <taxon>Boletus</taxon>
    </lineage>
</organism>
<keyword evidence="2" id="KW-0645">Protease</keyword>
<evidence type="ECO:0000259" key="5">
    <source>
        <dbReference type="PROSITE" id="PS50600"/>
    </source>
</evidence>
<dbReference type="InterPro" id="IPR040521">
    <property type="entry name" value="KDZ"/>
</dbReference>
<dbReference type="PANTHER" id="PTHR33096:SF1">
    <property type="entry name" value="CXC1-LIKE CYSTEINE CLUSTER ASSOCIATED WITH KDZ TRANSPOSASES DOMAIN-CONTAINING PROTEIN"/>
    <property type="match status" value="1"/>
</dbReference>
<dbReference type="AlphaFoldDB" id="A0AAD4G873"/>
<dbReference type="GO" id="GO:0019783">
    <property type="term" value="F:ubiquitin-like protein peptidase activity"/>
    <property type="evidence" value="ECO:0007669"/>
    <property type="project" value="UniProtKB-ARBA"/>
</dbReference>
<dbReference type="SUPFAM" id="SSF54001">
    <property type="entry name" value="Cysteine proteinases"/>
    <property type="match status" value="1"/>
</dbReference>
<evidence type="ECO:0000256" key="2">
    <source>
        <dbReference type="ARBA" id="ARBA00022670"/>
    </source>
</evidence>
<feature type="compositionally biased region" description="Pro residues" evidence="4">
    <location>
        <begin position="310"/>
        <end position="324"/>
    </location>
</feature>
<dbReference type="PANTHER" id="PTHR33096">
    <property type="entry name" value="CXC2 DOMAIN-CONTAINING PROTEIN"/>
    <property type="match status" value="1"/>
</dbReference>
<dbReference type="GO" id="GO:0008234">
    <property type="term" value="F:cysteine-type peptidase activity"/>
    <property type="evidence" value="ECO:0007669"/>
    <property type="project" value="InterPro"/>
</dbReference>
<reference evidence="6" key="1">
    <citation type="submission" date="2019-10" db="EMBL/GenBank/DDBJ databases">
        <authorList>
            <consortium name="DOE Joint Genome Institute"/>
            <person name="Kuo A."/>
            <person name="Miyauchi S."/>
            <person name="Kiss E."/>
            <person name="Drula E."/>
            <person name="Kohler A."/>
            <person name="Sanchez-Garcia M."/>
            <person name="Andreopoulos B."/>
            <person name="Barry K.W."/>
            <person name="Bonito G."/>
            <person name="Buee M."/>
            <person name="Carver A."/>
            <person name="Chen C."/>
            <person name="Cichocki N."/>
            <person name="Clum A."/>
            <person name="Culley D."/>
            <person name="Crous P.W."/>
            <person name="Fauchery L."/>
            <person name="Girlanda M."/>
            <person name="Hayes R."/>
            <person name="Keri Z."/>
            <person name="LaButti K."/>
            <person name="Lipzen A."/>
            <person name="Lombard V."/>
            <person name="Magnuson J."/>
            <person name="Maillard F."/>
            <person name="Morin E."/>
            <person name="Murat C."/>
            <person name="Nolan M."/>
            <person name="Ohm R."/>
            <person name="Pangilinan J."/>
            <person name="Pereira M."/>
            <person name="Perotto S."/>
            <person name="Peter M."/>
            <person name="Riley R."/>
            <person name="Sitrit Y."/>
            <person name="Stielow B."/>
            <person name="Szollosi G."/>
            <person name="Zifcakova L."/>
            <person name="Stursova M."/>
            <person name="Spatafora J.W."/>
            <person name="Tedersoo L."/>
            <person name="Vaario L.-M."/>
            <person name="Yamada A."/>
            <person name="Yan M."/>
            <person name="Wang P."/>
            <person name="Xu J."/>
            <person name="Bruns T."/>
            <person name="Baldrian P."/>
            <person name="Vilgalys R."/>
            <person name="Henrissat B."/>
            <person name="Grigoriev I.V."/>
            <person name="Hibbett D."/>
            <person name="Nagy L.G."/>
            <person name="Martin F.M."/>
        </authorList>
    </citation>
    <scope>NUCLEOTIDE SEQUENCE</scope>
    <source>
        <strain evidence="6">BED1</strain>
    </source>
</reference>
<keyword evidence="3" id="KW-0378">Hydrolase</keyword>
<feature type="compositionally biased region" description="Acidic residues" evidence="4">
    <location>
        <begin position="91"/>
        <end position="104"/>
    </location>
</feature>
<protein>
    <recommendedName>
        <fullName evidence="5">Ubiquitin-like protease family profile domain-containing protein</fullName>
    </recommendedName>
</protein>
<dbReference type="InterPro" id="IPR038765">
    <property type="entry name" value="Papain-like_cys_pep_sf"/>
</dbReference>
<dbReference type="EMBL" id="WHUW01000064">
    <property type="protein sequence ID" value="KAF8429924.1"/>
    <property type="molecule type" value="Genomic_DNA"/>
</dbReference>
<feature type="region of interest" description="Disordered" evidence="4">
    <location>
        <begin position="281"/>
        <end position="324"/>
    </location>
</feature>
<feature type="domain" description="Ubiquitin-like protease family profile" evidence="5">
    <location>
        <begin position="1041"/>
        <end position="1214"/>
    </location>
</feature>
<accession>A0AAD4G873</accession>
<dbReference type="Proteomes" id="UP001194468">
    <property type="component" value="Unassembled WGS sequence"/>
</dbReference>
<sequence length="1243" mass="140056">MPRTATRAAQPFAKGLGLHFESPTRPRDKRKTQNFVHIAGQDVKRRRLTERLQKLHANSPSQADQADAADTASPPHDFEATDQGFHPADVWDYDEEPADADNPLDNDYPPVPKHRILPDQSAQRLYHSWKSLIPTIVPLYLSYVSRTLGNPLPASPRLLSVCHRDDCTPKTTSILALFFDLLVYFGLFPTAPSQPRMAVSIDLLAFYRALFERSCDAINALSSALHNHYVRRGFRIVNNKGDVIQEPFRRSLGYAVQWYDILLVEVEHNLEATLQASRDRIRASKQSTNASESVHPTPSPSTPPLARSFPAPPRTPSSAPPSPLIPRQCAQILIQRCPACFGGTTFGKGLAEGGDIHVATDGNFHHRHRRSAGDSPAFYDPAYFLPKSEVDAMGTRIQEQRKKPPKRGQSKVPDEALDSCESSYEAADGKKQKTSMESFDDTGLMALICRHDIPLFFANIDSPGEQQKYSLALLARLFSLLPTSANVIALYDVGCTLDRTISLYGILPDDIVARMRFATTAMHAYGHEWACQLVYNPRLVEGLGLTDGEGTERLWSRLIKLISIQRSSSRQRRIWLIDRQAAAVGAEMRWDLGDWIKRRLQRGVQDQDQAAKQVLDDCGVAIQDLRRQWASQKESQLSLRAHAPARLKKELDTVLALQADIDTADRAIQTAKTAIEKQQSVSDDTKHALSGLERAHERMMTKVEALYSSLNVTDQFPELQGLDLEYVRTLLLARDLKINIRKRAIASFFEWDKLDQAVGGAQKALGTKLHQRTRKAIAKRQPALMSAIRKFNTYCAQLEELHDPSWLIPVLRPLPTKLNELRNDDSLMEDVWITPSLEQIPRWMDDKNVRCGIRAVLKRDRCLEERRRLGFEADNLCRWYGSELAAVELALRTPGNETFSLLLQHCREQLLTLPPRWSSTLVSIARFNAHTEDAKALAVRLSEGTPEISLHWVTPTVIEAPEAISEEHLILPPFLEANGALDTEDVIALDYLIDQVPLADQDGEPPGSTVPPRIIWRTPLVTLQFPAATRVLPETEGFARGFLEPEDIAMLASPTSCINDVCLNNCIPLLFSAIHTHTSIPNRYAVFTTYDLPRARYKNDPELWRATKHTQFWTKDLWILPIHRPGHWVLCIADLSRRELRLFDSLAEESPWRKDVNDITSFIGRLCGIAKSTLPDVQLHFNLQDWQARPLVTVPVQTNNYDCGIWVLATVAATLRGFHVTSLTERDMPAFRAYLHNCVLSLP</sequence>
<comment type="similarity">
    <text evidence="1">Belongs to the peptidase C48 family.</text>
</comment>
<comment type="caution">
    <text evidence="6">The sequence shown here is derived from an EMBL/GenBank/DDBJ whole genome shotgun (WGS) entry which is preliminary data.</text>
</comment>
<dbReference type="GO" id="GO:0006508">
    <property type="term" value="P:proteolysis"/>
    <property type="evidence" value="ECO:0007669"/>
    <property type="project" value="UniProtKB-KW"/>
</dbReference>
<gene>
    <name evidence="6" type="ORF">L210DRAFT_3418358</name>
</gene>